<evidence type="ECO:0000313" key="1">
    <source>
        <dbReference type="EMBL" id="TDG14257.1"/>
    </source>
</evidence>
<evidence type="ECO:0000313" key="2">
    <source>
        <dbReference type="Proteomes" id="UP000295554"/>
    </source>
</evidence>
<comment type="caution">
    <text evidence="1">The sequence shown here is derived from an EMBL/GenBank/DDBJ whole genome shotgun (WGS) entry which is preliminary data.</text>
</comment>
<proteinExistence type="predicted"/>
<organism evidence="1 2">
    <name type="scientific">Seongchinamella unica</name>
    <dbReference type="NCBI Taxonomy" id="2547392"/>
    <lineage>
        <taxon>Bacteria</taxon>
        <taxon>Pseudomonadati</taxon>
        <taxon>Pseudomonadota</taxon>
        <taxon>Gammaproteobacteria</taxon>
        <taxon>Cellvibrionales</taxon>
        <taxon>Halieaceae</taxon>
        <taxon>Seongchinamella</taxon>
    </lineage>
</organism>
<reference evidence="1 2" key="1">
    <citation type="submission" date="2019-03" db="EMBL/GenBank/DDBJ databases">
        <title>Seongchinamella monodicae gen. nov., sp. nov., a novel member of the Gammaproteobacteria isolated from a tidal mudflat of beach.</title>
        <authorList>
            <person name="Yang H.G."/>
            <person name="Kang J.W."/>
            <person name="Lee S.D."/>
        </authorList>
    </citation>
    <scope>NUCLEOTIDE SEQUENCE [LARGE SCALE GENOMIC DNA]</scope>
    <source>
        <strain evidence="1 2">GH4-78</strain>
    </source>
</reference>
<protein>
    <submittedName>
        <fullName evidence="1">Uncharacterized protein</fullName>
    </submittedName>
</protein>
<name>A0A4R5LU10_9GAMM</name>
<dbReference type="AlphaFoldDB" id="A0A4R5LU10"/>
<dbReference type="OrthoDB" id="9181276at2"/>
<dbReference type="Proteomes" id="UP000295554">
    <property type="component" value="Unassembled WGS sequence"/>
</dbReference>
<sequence length="118" mass="13075">MWWLLSLDYRAAELNDLLAADEELAAYPYQFQVLSLDNGIARMSSPRSAQMSAIQGLRILFPQLNDASADSEEMMAAQEKLAQTQSRAAGLVSAEADVKRVVWVLDEAWLGSHGVYVQ</sequence>
<keyword evidence="2" id="KW-1185">Reference proteome</keyword>
<accession>A0A4R5LU10</accession>
<dbReference type="EMBL" id="SMSE01000002">
    <property type="protein sequence ID" value="TDG14257.1"/>
    <property type="molecule type" value="Genomic_DNA"/>
</dbReference>
<gene>
    <name evidence="1" type="ORF">E2F43_11320</name>
</gene>